<evidence type="ECO:0000313" key="1">
    <source>
        <dbReference type="EMBL" id="VEU43675.1"/>
    </source>
</evidence>
<proteinExistence type="predicted"/>
<evidence type="ECO:0000313" key="2">
    <source>
        <dbReference type="Proteomes" id="UP000291116"/>
    </source>
</evidence>
<dbReference type="AlphaFoldDB" id="A0A448ZNR4"/>
<dbReference type="Proteomes" id="UP000291116">
    <property type="component" value="Unassembled WGS sequence"/>
</dbReference>
<reference evidence="1 2" key="1">
    <citation type="submission" date="2019-01" db="EMBL/GenBank/DDBJ databases">
        <authorList>
            <person name="Ferrante I. M."/>
        </authorList>
    </citation>
    <scope>NUCLEOTIDE SEQUENCE [LARGE SCALE GENOMIC DNA]</scope>
    <source>
        <strain evidence="1 2">B856</strain>
    </source>
</reference>
<name>A0A448ZNR4_9STRA</name>
<dbReference type="EMBL" id="CAACVS010000572">
    <property type="protein sequence ID" value="VEU43675.1"/>
    <property type="molecule type" value="Genomic_DNA"/>
</dbReference>
<keyword evidence="2" id="KW-1185">Reference proteome</keyword>
<gene>
    <name evidence="1" type="ORF">PSNMU_V1.4_AUG-EV-PASAV3_0107220</name>
</gene>
<accession>A0A448ZNR4</accession>
<organism evidence="1 2">
    <name type="scientific">Pseudo-nitzschia multistriata</name>
    <dbReference type="NCBI Taxonomy" id="183589"/>
    <lineage>
        <taxon>Eukaryota</taxon>
        <taxon>Sar</taxon>
        <taxon>Stramenopiles</taxon>
        <taxon>Ochrophyta</taxon>
        <taxon>Bacillariophyta</taxon>
        <taxon>Bacillariophyceae</taxon>
        <taxon>Bacillariophycidae</taxon>
        <taxon>Bacillariales</taxon>
        <taxon>Bacillariaceae</taxon>
        <taxon>Pseudo-nitzschia</taxon>
    </lineage>
</organism>
<protein>
    <submittedName>
        <fullName evidence="1">Uncharacterized protein</fullName>
    </submittedName>
</protein>
<sequence length="80" mass="9815">MPARWYGRLGGTDSHQKWRRREWVWSWTSFVTNIFESIRTWYTWLDAFLCYEIYCISPLVAYRRGEFQNWASRQGNLNAK</sequence>